<dbReference type="HOGENOM" id="CLU_039146_0_0_9"/>
<keyword evidence="8" id="KW-1185">Reference proteome</keyword>
<feature type="transmembrane region" description="Helical" evidence="6">
    <location>
        <begin position="260"/>
        <end position="279"/>
    </location>
</feature>
<accession>G9WI64</accession>
<feature type="transmembrane region" description="Helical" evidence="6">
    <location>
        <begin position="228"/>
        <end position="254"/>
    </location>
</feature>
<proteinExistence type="inferred from homology"/>
<dbReference type="GO" id="GO:0050071">
    <property type="term" value="F:phosphatidylglycerol lysyltransferase activity"/>
    <property type="evidence" value="ECO:0007669"/>
    <property type="project" value="UniProtKB-EC"/>
</dbReference>
<evidence type="ECO:0000313" key="7">
    <source>
        <dbReference type="EMBL" id="EHN59186.1"/>
    </source>
</evidence>
<feature type="transmembrane region" description="Helical" evidence="6">
    <location>
        <begin position="7"/>
        <end position="25"/>
    </location>
</feature>
<dbReference type="Proteomes" id="UP000004959">
    <property type="component" value="Chromosome"/>
</dbReference>
<keyword evidence="6" id="KW-0808">Transferase</keyword>
<reference evidence="7 8" key="1">
    <citation type="journal article" date="2012" name="PLoS ONE">
        <title>Functional divergence in the genus oenococcus as predicted by genome sequencing of the newly-described species, Oenococcus kitaharae.</title>
        <authorList>
            <person name="Borneman A.R."/>
            <person name="McCarthy J.M."/>
            <person name="Chambers P.J."/>
            <person name="Bartowsky E.J."/>
        </authorList>
    </citation>
    <scope>NUCLEOTIDE SEQUENCE [LARGE SCALE GENOMIC DNA]</scope>
    <source>
        <strain evidence="8">DSM17330</strain>
    </source>
</reference>
<keyword evidence="6" id="KW-0046">Antibiotic resistance</keyword>
<dbReference type="GO" id="GO:0046677">
    <property type="term" value="P:response to antibiotic"/>
    <property type="evidence" value="ECO:0007669"/>
    <property type="project" value="UniProtKB-KW"/>
</dbReference>
<comment type="caution">
    <text evidence="7">The sequence shown here is derived from an EMBL/GenBank/DDBJ whole genome shotgun (WGS) entry which is preliminary data.</text>
</comment>
<feature type="transmembrane region" description="Helical" evidence="6">
    <location>
        <begin position="316"/>
        <end position="334"/>
    </location>
</feature>
<dbReference type="OrthoDB" id="9810654at2"/>
<dbReference type="RefSeq" id="WP_007745945.1">
    <property type="nucleotide sequence ID" value="NZ_CM001398.1"/>
</dbReference>
<comment type="catalytic activity">
    <reaction evidence="6">
        <text>L-lysyl-tRNA(Lys) + a 1,2-diacyl-sn-glycero-3-phospho-(1'-sn-glycerol) = a 1,2-diacyl-sn-glycero-3-phospho-1'-(3'-O-L-lysyl)-sn-glycerol + tRNA(Lys)</text>
        <dbReference type="Rhea" id="RHEA:10668"/>
        <dbReference type="Rhea" id="RHEA-COMP:9696"/>
        <dbReference type="Rhea" id="RHEA-COMP:9697"/>
        <dbReference type="ChEBI" id="CHEBI:64716"/>
        <dbReference type="ChEBI" id="CHEBI:75792"/>
        <dbReference type="ChEBI" id="CHEBI:78442"/>
        <dbReference type="ChEBI" id="CHEBI:78529"/>
        <dbReference type="EC" id="2.3.2.3"/>
    </reaction>
</comment>
<dbReference type="InterPro" id="IPR022791">
    <property type="entry name" value="L-PG_synthase/AglD"/>
</dbReference>
<name>G9WI64_9LACO</name>
<feature type="transmembrane region" description="Helical" evidence="6">
    <location>
        <begin position="156"/>
        <end position="176"/>
    </location>
</feature>
<sequence>MTTRQRIFWILFTLFIGAVVFIYSFHQVNLKQFCQQISKTNYGWLLFAFVLVIFYYLTMAWILKVLIAPHKASLWGIVRTPWMEQFGNGITPFSIGGQPMQILGLRQAGISVGEGTSVSLMKFVIYQGMIVVAFLICLLFGYQYVANHMLSMTSLVIFGVAIHVLVLLGLIFIMFFPPITEKIANLVLAPFHWFLSEKQTAGIAKKLDQRILEFHVVSNKLAKNPKKLIAASLLTLLQLFIYYAIPYFILLAVGAHNADFIFIVALNVILTLAISIFPVPGGSGGAEIGFSLLFSSFLANHTVTIFAMLIWRILTYYFGIFAGLIAYNLVPSHYDGKNNVKN</sequence>
<dbReference type="PATRIC" id="fig|1045004.4.peg.1083"/>
<dbReference type="EC" id="2.3.2.3" evidence="6"/>
<comment type="similarity">
    <text evidence="6">Belongs to the LPG synthase family.</text>
</comment>
<comment type="subcellular location">
    <subcellularLocation>
        <location evidence="1 6">Cell membrane</location>
        <topology evidence="1 6">Multi-pass membrane protein</topology>
    </subcellularLocation>
</comment>
<dbReference type="GO" id="GO:0005886">
    <property type="term" value="C:plasma membrane"/>
    <property type="evidence" value="ECO:0007669"/>
    <property type="project" value="UniProtKB-SubCell"/>
</dbReference>
<keyword evidence="5 6" id="KW-0472">Membrane</keyword>
<comment type="function">
    <text evidence="6">Catalyzes the transfer of a lysyl group from L-lysyl-tRNA(Lys) to membrane-bound phosphatidylglycerol (PG), which produces lysylphosphatidylglycerol (LPG), a major component of the bacterial membrane with a positive net charge. LPG synthesis contributes to bacterial virulence as it is involved in the resistance mechanism against cationic antimicrobial peptides (CAMP) produces by the host's immune system (defensins, cathelicidins) and by the competing microorganisms.</text>
</comment>
<dbReference type="NCBIfam" id="TIGR00374">
    <property type="entry name" value="flippase-like domain"/>
    <property type="match status" value="1"/>
</dbReference>
<dbReference type="eggNOG" id="COG0392">
    <property type="taxonomic scope" value="Bacteria"/>
</dbReference>
<dbReference type="PANTHER" id="PTHR37693:SF1">
    <property type="entry name" value="INTEGRAL MEMBRANE PROTEIN"/>
    <property type="match status" value="1"/>
</dbReference>
<gene>
    <name evidence="6" type="primary">mprF</name>
    <name evidence="7" type="ORF">OKIT_1083</name>
</gene>
<evidence type="ECO:0000256" key="6">
    <source>
        <dbReference type="RuleBase" id="RU363042"/>
    </source>
</evidence>
<evidence type="ECO:0000256" key="3">
    <source>
        <dbReference type="ARBA" id="ARBA00022692"/>
    </source>
</evidence>
<keyword evidence="2" id="KW-1003">Cell membrane</keyword>
<dbReference type="EMBL" id="AFVZ01000001">
    <property type="protein sequence ID" value="EHN59186.1"/>
    <property type="molecule type" value="Genomic_DNA"/>
</dbReference>
<evidence type="ECO:0000256" key="5">
    <source>
        <dbReference type="ARBA" id="ARBA00023136"/>
    </source>
</evidence>
<dbReference type="GO" id="GO:0006629">
    <property type="term" value="P:lipid metabolic process"/>
    <property type="evidence" value="ECO:0007669"/>
    <property type="project" value="UniProtKB-KW"/>
</dbReference>
<protein>
    <recommendedName>
        <fullName evidence="6">Phosphatidylglycerol lysyltransferase</fullName>
        <ecNumber evidence="6">2.3.2.3</ecNumber>
    </recommendedName>
    <alternativeName>
        <fullName evidence="6">Lysylphosphatidylglycerol synthase</fullName>
    </alternativeName>
</protein>
<evidence type="ECO:0000256" key="2">
    <source>
        <dbReference type="ARBA" id="ARBA00022475"/>
    </source>
</evidence>
<evidence type="ECO:0000256" key="1">
    <source>
        <dbReference type="ARBA" id="ARBA00004651"/>
    </source>
</evidence>
<keyword evidence="4 6" id="KW-1133">Transmembrane helix</keyword>
<keyword evidence="6" id="KW-0443">Lipid metabolism</keyword>
<dbReference type="PANTHER" id="PTHR37693">
    <property type="entry name" value="PHOSPHATIDYLGLYCEROL LYSYLTRANSFERASE"/>
    <property type="match status" value="1"/>
</dbReference>
<feature type="transmembrane region" description="Helical" evidence="6">
    <location>
        <begin position="123"/>
        <end position="144"/>
    </location>
</feature>
<dbReference type="AlphaFoldDB" id="G9WI64"/>
<dbReference type="Pfam" id="PF03706">
    <property type="entry name" value="LPG_synthase_TM"/>
    <property type="match status" value="1"/>
</dbReference>
<feature type="transmembrane region" description="Helical" evidence="6">
    <location>
        <begin position="291"/>
        <end position="310"/>
    </location>
</feature>
<evidence type="ECO:0000313" key="8">
    <source>
        <dbReference type="Proteomes" id="UP000004959"/>
    </source>
</evidence>
<keyword evidence="3 6" id="KW-0812">Transmembrane</keyword>
<dbReference type="STRING" id="336988.NT96_05965"/>
<feature type="transmembrane region" description="Helical" evidence="6">
    <location>
        <begin position="45"/>
        <end position="67"/>
    </location>
</feature>
<organism evidence="7 8">
    <name type="scientific">Oenococcus kitaharae DSM 17330</name>
    <dbReference type="NCBI Taxonomy" id="1045004"/>
    <lineage>
        <taxon>Bacteria</taxon>
        <taxon>Bacillati</taxon>
        <taxon>Bacillota</taxon>
        <taxon>Bacilli</taxon>
        <taxon>Lactobacillales</taxon>
        <taxon>Lactobacillaceae</taxon>
        <taxon>Oenococcus</taxon>
    </lineage>
</organism>
<evidence type="ECO:0000256" key="4">
    <source>
        <dbReference type="ARBA" id="ARBA00022989"/>
    </source>
</evidence>